<dbReference type="SUPFAM" id="SSF48452">
    <property type="entry name" value="TPR-like"/>
    <property type="match status" value="1"/>
</dbReference>
<gene>
    <name evidence="3" type="ORF">PPYR_07183</name>
</gene>
<dbReference type="InParanoid" id="A0A5N4APV9"/>
<evidence type="ECO:0000313" key="4">
    <source>
        <dbReference type="Proteomes" id="UP000327044"/>
    </source>
</evidence>
<dbReference type="PANTHER" id="PTHR21391">
    <property type="entry name" value="AT04489P-RELATED"/>
    <property type="match status" value="1"/>
</dbReference>
<evidence type="ECO:0000256" key="2">
    <source>
        <dbReference type="SAM" id="MobiDB-lite"/>
    </source>
</evidence>
<dbReference type="PANTHER" id="PTHR21391:SF0">
    <property type="entry name" value="AT04489P-RELATED"/>
    <property type="match status" value="1"/>
</dbReference>
<dbReference type="Proteomes" id="UP000327044">
    <property type="component" value="Unassembled WGS sequence"/>
</dbReference>
<evidence type="ECO:0000313" key="3">
    <source>
        <dbReference type="EMBL" id="KAB0799303.1"/>
    </source>
</evidence>
<dbReference type="OrthoDB" id="10268002at2759"/>
<protein>
    <submittedName>
        <fullName evidence="3">Uncharacterized protein</fullName>
    </submittedName>
</protein>
<proteinExistence type="predicted"/>
<feature type="region of interest" description="Disordered" evidence="2">
    <location>
        <begin position="605"/>
        <end position="647"/>
    </location>
</feature>
<organism evidence="3 4">
    <name type="scientific">Photinus pyralis</name>
    <name type="common">Common eastern firefly</name>
    <name type="synonym">Lampyris pyralis</name>
    <dbReference type="NCBI Taxonomy" id="7054"/>
    <lineage>
        <taxon>Eukaryota</taxon>
        <taxon>Metazoa</taxon>
        <taxon>Ecdysozoa</taxon>
        <taxon>Arthropoda</taxon>
        <taxon>Hexapoda</taxon>
        <taxon>Insecta</taxon>
        <taxon>Pterygota</taxon>
        <taxon>Neoptera</taxon>
        <taxon>Endopterygota</taxon>
        <taxon>Coleoptera</taxon>
        <taxon>Polyphaga</taxon>
        <taxon>Elateriformia</taxon>
        <taxon>Elateroidea</taxon>
        <taxon>Lampyridae</taxon>
        <taxon>Lampyrinae</taxon>
        <taxon>Photinus</taxon>
    </lineage>
</organism>
<feature type="repeat" description="TPR" evidence="1">
    <location>
        <begin position="46"/>
        <end position="79"/>
    </location>
</feature>
<keyword evidence="4" id="KW-1185">Reference proteome</keyword>
<dbReference type="Gene3D" id="1.25.40.10">
    <property type="entry name" value="Tetratricopeptide repeat domain"/>
    <property type="match status" value="2"/>
</dbReference>
<name>A0A5N4APV9_PHOPY</name>
<feature type="repeat" description="TPR" evidence="1">
    <location>
        <begin position="12"/>
        <end position="45"/>
    </location>
</feature>
<dbReference type="InterPro" id="IPR019734">
    <property type="entry name" value="TPR_rpt"/>
</dbReference>
<dbReference type="SMART" id="SM00028">
    <property type="entry name" value="TPR"/>
    <property type="match status" value="4"/>
</dbReference>
<evidence type="ECO:0000256" key="1">
    <source>
        <dbReference type="PROSITE-ProRule" id="PRU00339"/>
    </source>
</evidence>
<sequence>MVYGQKDETLMLPYYRELGYYITRREQYDRAVPIFDKAYSLVPTDKRTLLGRSCLRSKVCNYEGAIDDINKALELDPEDLVVTAQRALNLYLSCEFEDALVLNYRMVPKRKKPDNFTMGVMHCNEATENTTGLRTGHPLRDHYKIIHRMAWKKLKETENPYQIKRKRKKKKKPKKPTEKVVHDPIVPLIKQKKARTHSGLSIVDSLHSHADDVDVIPPCKSRFRPLQRYTTNIENYMSEKYLDSMCNDKMFLKQLRNNPGVLSPNWEGTKSILRMSKEGYKSLAYKQELLRTRRPFYFLKYQEAKIRGNLKLRIAEELRKMQLTAKIGADQLLAIIQRAVDAKRTKRALVYAEKLKIYCELKPIKILPTREKYLAEMYKLVGWAYYHLFRISSHQSESDQVKRVYYWLGFPFGREPSTDSIIQQFKDEFVDWKKKILLFEDRLRKALHPEEMCWLYHELAVCHTEVHDYQLARVYCRKCVQEGQTASNSIWILNAMMLIAKISLKQRNRNDAKTEFNDALAYAKKLKDEGLQTYIQKCLKIVEEVQFDDHFGSKVLQRRENQIIKLMKGEGMRDEVAFLFRKMNALPADRRMSVMPGVALEDTKKPTASMKKASIMPVSKRTTEGQPPDRVLKAASKSSDSEGGGSRKGVAFMELIKYHID</sequence>
<dbReference type="PROSITE" id="PS50005">
    <property type="entry name" value="TPR"/>
    <property type="match status" value="2"/>
</dbReference>
<dbReference type="EMBL" id="VVIM01000005">
    <property type="protein sequence ID" value="KAB0799303.1"/>
    <property type="molecule type" value="Genomic_DNA"/>
</dbReference>
<keyword evidence="1" id="KW-0802">TPR repeat</keyword>
<dbReference type="FunCoup" id="A0A5N4APV9">
    <property type="interactions" value="57"/>
</dbReference>
<comment type="caution">
    <text evidence="3">The sequence shown here is derived from an EMBL/GenBank/DDBJ whole genome shotgun (WGS) entry which is preliminary data.</text>
</comment>
<accession>A0A5N4APV9</accession>
<dbReference type="InterPro" id="IPR011990">
    <property type="entry name" value="TPR-like_helical_dom_sf"/>
</dbReference>
<reference evidence="3 4" key="1">
    <citation type="journal article" date="2018" name="Elife">
        <title>Firefly genomes illuminate parallel origins of bioluminescence in beetles.</title>
        <authorList>
            <person name="Fallon T.R."/>
            <person name="Lower S.E."/>
            <person name="Chang C.H."/>
            <person name="Bessho-Uehara M."/>
            <person name="Martin G.J."/>
            <person name="Bewick A.J."/>
            <person name="Behringer M."/>
            <person name="Debat H.J."/>
            <person name="Wong I."/>
            <person name="Day J.C."/>
            <person name="Suvorov A."/>
            <person name="Silva C.J."/>
            <person name="Stanger-Hall K.F."/>
            <person name="Hall D.W."/>
            <person name="Schmitz R.J."/>
            <person name="Nelson D.R."/>
            <person name="Lewis S.M."/>
            <person name="Shigenobu S."/>
            <person name="Bybee S.M."/>
            <person name="Larracuente A.M."/>
            <person name="Oba Y."/>
            <person name="Weng J.K."/>
        </authorList>
    </citation>
    <scope>NUCLEOTIDE SEQUENCE [LARGE SCALE GENOMIC DNA]</scope>
    <source>
        <strain evidence="3">1611_PpyrPB1</strain>
        <tissue evidence="3">Whole body</tissue>
    </source>
</reference>
<dbReference type="AlphaFoldDB" id="A0A5N4APV9"/>